<dbReference type="InterPro" id="IPR054827">
    <property type="entry name" value="thermosome_alpha"/>
</dbReference>
<evidence type="ECO:0000313" key="11">
    <source>
        <dbReference type="EMBL" id="ERL85819.1"/>
    </source>
</evidence>
<evidence type="ECO:0000256" key="3">
    <source>
        <dbReference type="ARBA" id="ARBA00017187"/>
    </source>
</evidence>
<comment type="similarity">
    <text evidence="2 8">Belongs to the TCP-1 chaperonin family.</text>
</comment>
<dbReference type="EMBL" id="KB740577">
    <property type="protein sequence ID" value="ENN80183.1"/>
    <property type="molecule type" value="Genomic_DNA"/>
</dbReference>
<comment type="subcellular location">
    <subcellularLocation>
        <location evidence="1">Cytoplasm</location>
    </subcellularLocation>
</comment>
<name>N6TQ76_DENPD</name>
<keyword evidence="4" id="KW-0963">Cytoplasm</keyword>
<organism evidence="10">
    <name type="scientific">Dendroctonus ponderosae</name>
    <name type="common">Mountain pine beetle</name>
    <dbReference type="NCBI Taxonomy" id="77166"/>
    <lineage>
        <taxon>Eukaryota</taxon>
        <taxon>Metazoa</taxon>
        <taxon>Ecdysozoa</taxon>
        <taxon>Arthropoda</taxon>
        <taxon>Hexapoda</taxon>
        <taxon>Insecta</taxon>
        <taxon>Pterygota</taxon>
        <taxon>Neoptera</taxon>
        <taxon>Endopterygota</taxon>
        <taxon>Coleoptera</taxon>
        <taxon>Polyphaga</taxon>
        <taxon>Cucujiformia</taxon>
        <taxon>Curculionidae</taxon>
        <taxon>Scolytinae</taxon>
        <taxon>Dendroctonus</taxon>
    </lineage>
</organism>
<dbReference type="CDD" id="cd03337">
    <property type="entry name" value="TCP1_gamma"/>
    <property type="match status" value="1"/>
</dbReference>
<dbReference type="Gene3D" id="3.30.260.10">
    <property type="entry name" value="TCP-1-like chaperonin intermediate domain"/>
    <property type="match status" value="1"/>
</dbReference>
<dbReference type="Gene3D" id="3.50.7.10">
    <property type="entry name" value="GroEL"/>
    <property type="match status" value="1"/>
</dbReference>
<dbReference type="InterPro" id="IPR002194">
    <property type="entry name" value="Chaperonin_TCP-1_CS"/>
</dbReference>
<dbReference type="InterPro" id="IPR002423">
    <property type="entry name" value="Cpn60/GroEL/TCP-1"/>
</dbReference>
<dbReference type="Gene3D" id="1.10.560.10">
    <property type="entry name" value="GroEL-like equatorial domain"/>
    <property type="match status" value="1"/>
</dbReference>
<dbReference type="GO" id="GO:0016887">
    <property type="term" value="F:ATP hydrolysis activity"/>
    <property type="evidence" value="ECO:0007669"/>
    <property type="project" value="InterPro"/>
</dbReference>
<protein>
    <recommendedName>
        <fullName evidence="3">T-complex protein 1 subunit gamma</fullName>
    </recommendedName>
</protein>
<feature type="non-terminal residue" evidence="10">
    <location>
        <position position="1"/>
    </location>
</feature>
<dbReference type="GO" id="GO:0005524">
    <property type="term" value="F:ATP binding"/>
    <property type="evidence" value="ECO:0007669"/>
    <property type="project" value="UniProtKB-KW"/>
</dbReference>
<dbReference type="NCBIfam" id="NF041082">
    <property type="entry name" value="thermosome_alpha"/>
    <property type="match status" value="1"/>
</dbReference>
<dbReference type="InterPro" id="IPR027413">
    <property type="entry name" value="GROEL-like_equatorial_sf"/>
</dbReference>
<evidence type="ECO:0000256" key="7">
    <source>
        <dbReference type="ARBA" id="ARBA00023186"/>
    </source>
</evidence>
<evidence type="ECO:0000256" key="4">
    <source>
        <dbReference type="ARBA" id="ARBA00022490"/>
    </source>
</evidence>
<evidence type="ECO:0000313" key="12">
    <source>
        <dbReference type="Proteomes" id="UP000030742"/>
    </source>
</evidence>
<dbReference type="InterPro" id="IPR012719">
    <property type="entry name" value="Chap_CCT_gamma"/>
</dbReference>
<evidence type="ECO:0000256" key="5">
    <source>
        <dbReference type="ARBA" id="ARBA00022741"/>
    </source>
</evidence>
<dbReference type="PROSITE" id="PS00750">
    <property type="entry name" value="TCP1_1"/>
    <property type="match status" value="1"/>
</dbReference>
<keyword evidence="7 8" id="KW-0143">Chaperone</keyword>
<dbReference type="GO" id="GO:0140662">
    <property type="term" value="F:ATP-dependent protein folding chaperone"/>
    <property type="evidence" value="ECO:0007669"/>
    <property type="project" value="InterPro"/>
</dbReference>
<gene>
    <name evidence="11" type="ORF">D910_03234</name>
    <name evidence="10" type="ORF">YQE_03379</name>
</gene>
<proteinExistence type="inferred from homology"/>
<dbReference type="InterPro" id="IPR017998">
    <property type="entry name" value="Chaperone_TCP-1"/>
</dbReference>
<dbReference type="Proteomes" id="UP000030742">
    <property type="component" value="Unassembled WGS sequence"/>
</dbReference>
<accession>N6TQ76</accession>
<dbReference type="SUPFAM" id="SSF52029">
    <property type="entry name" value="GroEL apical domain-like"/>
    <property type="match status" value="1"/>
</dbReference>
<dbReference type="AlphaFoldDB" id="N6TQ76"/>
<evidence type="ECO:0000256" key="8">
    <source>
        <dbReference type="RuleBase" id="RU004187"/>
    </source>
</evidence>
<dbReference type="InterPro" id="IPR053374">
    <property type="entry name" value="TCP-1_chaperonin"/>
</dbReference>
<dbReference type="Pfam" id="PF00118">
    <property type="entry name" value="Cpn60_TCP1"/>
    <property type="match status" value="1"/>
</dbReference>
<dbReference type="OrthoDB" id="275057at2759"/>
<reference evidence="10 12" key="1">
    <citation type="journal article" date="2013" name="Genome Biol.">
        <title>Draft genome of the mountain pine beetle, Dendroctonus ponderosae Hopkins, a major forest pest.</title>
        <authorList>
            <person name="Keeling C.I."/>
            <person name="Yuen M.M."/>
            <person name="Liao N.Y."/>
            <person name="Docking T.R."/>
            <person name="Chan S.K."/>
            <person name="Taylor G.A."/>
            <person name="Palmquist D.L."/>
            <person name="Jackman S.D."/>
            <person name="Nguyen A."/>
            <person name="Li M."/>
            <person name="Henderson H."/>
            <person name="Janes J.K."/>
            <person name="Zhao Y."/>
            <person name="Pandoh P."/>
            <person name="Moore R."/>
            <person name="Sperling F.A."/>
            <person name="Huber D.P."/>
            <person name="Birol I."/>
            <person name="Jones S.J."/>
            <person name="Bohlmann J."/>
        </authorList>
    </citation>
    <scope>NUCLEOTIDE SEQUENCE</scope>
</reference>
<dbReference type="OMA" id="CGGSTIR"/>
<dbReference type="HOGENOM" id="CLU_008891_7_3_1"/>
<dbReference type="FunFam" id="1.10.560.10:FF:000085">
    <property type="entry name" value="T-complex protein 1 subunit gamma"/>
    <property type="match status" value="1"/>
</dbReference>
<feature type="region of interest" description="Disordered" evidence="9">
    <location>
        <begin position="548"/>
        <end position="570"/>
    </location>
</feature>
<evidence type="ECO:0000256" key="6">
    <source>
        <dbReference type="ARBA" id="ARBA00022840"/>
    </source>
</evidence>
<sequence>MFGGGRAPILVLSQNTKRESGRKVQVENINAGKQIADVIRTCLGPQAMLKMLMDPMGGIVMTNDGNAILREITVQHPAAKSMIEIARTQDEEVGDGTTSVIVLAGEMLAAAEQFLEQQMHPTVIIRQYRQALEDIITLLEGPLSVPIDKNDKAALANVVKGCIGTKFISKWSDLAVNIALDAVQTVMLEENGRTEVDIKRYAKVEKVPGGSIEDSQILSGVMLNKDVTHPKMRRYIENPKIILLDCSLEYKKGESQTNVEITSEGDFTKMLELEEEHVRRQCDDIIALKPDIIFTEKGVSDLAQHFLLKAGKTSLSKCHDFLFKTNFNNAGITAVRRVRKSDNNRIARACGATIVNRTEELQESDIGTGAGLFEIKKMGDEYFCYVTKCKNPKACTILLRGASKDILNETERNLQDALQVARNIVLSPRLVPGGGAIEMAIAQRLLQNATHGPYRALAHALEIIPRTLAQNCGANTIKTLTALRAKHANHTDAETPCTWGIDGESGELVEQKEKGLWEPLAVKLQTYKTAIETAILLLRIDDIVSGSKKKDKEGATPSQMANQEAAGMQE</sequence>
<evidence type="ECO:0000256" key="2">
    <source>
        <dbReference type="ARBA" id="ARBA00008020"/>
    </source>
</evidence>
<dbReference type="SUPFAM" id="SSF54849">
    <property type="entry name" value="GroEL-intermediate domain like"/>
    <property type="match status" value="1"/>
</dbReference>
<evidence type="ECO:0000313" key="10">
    <source>
        <dbReference type="EMBL" id="ENN80183.1"/>
    </source>
</evidence>
<dbReference type="SUPFAM" id="SSF48592">
    <property type="entry name" value="GroEL equatorial domain-like"/>
    <property type="match status" value="1"/>
</dbReference>
<dbReference type="InterPro" id="IPR027410">
    <property type="entry name" value="TCP-1-like_intermed_sf"/>
</dbReference>
<dbReference type="NCBIfam" id="NF041083">
    <property type="entry name" value="thermosome_beta"/>
    <property type="match status" value="1"/>
</dbReference>
<dbReference type="PROSITE" id="PS00751">
    <property type="entry name" value="TCP1_2"/>
    <property type="match status" value="1"/>
</dbReference>
<evidence type="ECO:0000256" key="1">
    <source>
        <dbReference type="ARBA" id="ARBA00004496"/>
    </source>
</evidence>
<evidence type="ECO:0000256" key="9">
    <source>
        <dbReference type="SAM" id="MobiDB-lite"/>
    </source>
</evidence>
<dbReference type="PRINTS" id="PR00304">
    <property type="entry name" value="TCOMPLEXTCP1"/>
</dbReference>
<dbReference type="GO" id="GO:0051082">
    <property type="term" value="F:unfolded protein binding"/>
    <property type="evidence" value="ECO:0007669"/>
    <property type="project" value="InterPro"/>
</dbReference>
<keyword evidence="6 8" id="KW-0067">ATP-binding</keyword>
<dbReference type="PROSITE" id="PS00995">
    <property type="entry name" value="TCP1_3"/>
    <property type="match status" value="1"/>
</dbReference>
<dbReference type="InterPro" id="IPR027409">
    <property type="entry name" value="GroEL-like_apical_dom_sf"/>
</dbReference>
<dbReference type="STRING" id="77166.N6TQ76"/>
<dbReference type="PANTHER" id="PTHR11353">
    <property type="entry name" value="CHAPERONIN"/>
    <property type="match status" value="1"/>
</dbReference>
<dbReference type="GO" id="GO:0005832">
    <property type="term" value="C:chaperonin-containing T-complex"/>
    <property type="evidence" value="ECO:0007669"/>
    <property type="project" value="UniProtKB-ARBA"/>
</dbReference>
<keyword evidence="5 8" id="KW-0547">Nucleotide-binding</keyword>
<dbReference type="EMBL" id="KB631756">
    <property type="protein sequence ID" value="ERL85819.1"/>
    <property type="molecule type" value="Genomic_DNA"/>
</dbReference>